<sequence>MSSQNPASASTSAEPWQWPDEQWRSEVNRVRAGRSLVHDDVKQRWPEQARCAVLIAYDSDHETPYLRDGQTSPGSLAQGEYGSRVAVPRILDMLARHEVPTSFYVPAVSALLHPQDIEGYVAGGHEVAVHGWIHERNTALSYDAELDLIGRATDVLEQLSGTRPTGIRTPSWDFSQSTLRVIRELGFAYDSSLMADDEPYELDADGEPTGIIEIPVEWIRDDAPYFMMDRFGGLRPHLSPRDVERVWIDEFDAAYASGGVFELTLHPHISGHRSRIAMVDRLLAYIHTFDDVWFGTHAQLADHLTTRFALPAGN</sequence>
<dbReference type="GO" id="GO:0016810">
    <property type="term" value="F:hydrolase activity, acting on carbon-nitrogen (but not peptide) bonds"/>
    <property type="evidence" value="ECO:0007669"/>
    <property type="project" value="InterPro"/>
</dbReference>
<reference evidence="3 4" key="1">
    <citation type="submission" date="2019-06" db="EMBL/GenBank/DDBJ databases">
        <authorList>
            <person name="Mardanova A.M."/>
            <person name="Pudova D.S."/>
            <person name="Shagimardanova E.I."/>
            <person name="Gogoleva N.E."/>
            <person name="Lutfullin M.T."/>
            <person name="Hadieva G.F."/>
            <person name="Sharipova M.R."/>
        </authorList>
    </citation>
    <scope>NUCLEOTIDE SEQUENCE [LARGE SCALE GENOMIC DNA]</scope>
    <source>
        <strain evidence="3 4">MG-1</strain>
    </source>
</reference>
<dbReference type="InterPro" id="IPR011330">
    <property type="entry name" value="Glyco_hydro/deAcase_b/a-brl"/>
</dbReference>
<dbReference type="Gene3D" id="3.20.20.370">
    <property type="entry name" value="Glycoside hydrolase/deacetylase"/>
    <property type="match status" value="1"/>
</dbReference>
<dbReference type="InterPro" id="IPR037950">
    <property type="entry name" value="PgdA-like"/>
</dbReference>
<dbReference type="PANTHER" id="PTHR47561">
    <property type="entry name" value="POLYSACCHARIDE DEACETYLASE FAMILY PROTEIN (AFU_ORTHOLOGUE AFUA_6G05030)"/>
    <property type="match status" value="1"/>
</dbReference>
<dbReference type="Proteomes" id="UP000314223">
    <property type="component" value="Unassembled WGS sequence"/>
</dbReference>
<feature type="region of interest" description="Disordered" evidence="1">
    <location>
        <begin position="1"/>
        <end position="20"/>
    </location>
</feature>
<dbReference type="Pfam" id="PF01522">
    <property type="entry name" value="Polysacc_deac_1"/>
    <property type="match status" value="1"/>
</dbReference>
<proteinExistence type="predicted"/>
<dbReference type="PROSITE" id="PS51677">
    <property type="entry name" value="NODB"/>
    <property type="match status" value="1"/>
</dbReference>
<evidence type="ECO:0000259" key="2">
    <source>
        <dbReference type="PROSITE" id="PS51677"/>
    </source>
</evidence>
<dbReference type="InterPro" id="IPR002509">
    <property type="entry name" value="NODB_dom"/>
</dbReference>
<dbReference type="CDD" id="cd10938">
    <property type="entry name" value="CE4_HpPgdA_like"/>
    <property type="match status" value="1"/>
</dbReference>
<evidence type="ECO:0000313" key="4">
    <source>
        <dbReference type="Proteomes" id="UP000314223"/>
    </source>
</evidence>
<evidence type="ECO:0000313" key="3">
    <source>
        <dbReference type="EMBL" id="TNM51700.1"/>
    </source>
</evidence>
<organism evidence="3 4">
    <name type="scientific">Brevibacterium sediminis</name>
    <dbReference type="NCBI Taxonomy" id="1857024"/>
    <lineage>
        <taxon>Bacteria</taxon>
        <taxon>Bacillati</taxon>
        <taxon>Actinomycetota</taxon>
        <taxon>Actinomycetes</taxon>
        <taxon>Micrococcales</taxon>
        <taxon>Brevibacteriaceae</taxon>
        <taxon>Brevibacterium</taxon>
    </lineage>
</organism>
<dbReference type="EMBL" id="VDMQ01000016">
    <property type="protein sequence ID" value="TNM51700.1"/>
    <property type="molecule type" value="Genomic_DNA"/>
</dbReference>
<gene>
    <name evidence="3" type="ORF">FHQ09_17810</name>
</gene>
<evidence type="ECO:0000256" key="1">
    <source>
        <dbReference type="SAM" id="MobiDB-lite"/>
    </source>
</evidence>
<dbReference type="GO" id="GO:0005975">
    <property type="term" value="P:carbohydrate metabolic process"/>
    <property type="evidence" value="ECO:0007669"/>
    <property type="project" value="InterPro"/>
</dbReference>
<dbReference type="PANTHER" id="PTHR47561:SF1">
    <property type="entry name" value="POLYSACCHARIDE DEACETYLASE FAMILY PROTEIN (AFU_ORTHOLOGUE AFUA_6G05030)"/>
    <property type="match status" value="1"/>
</dbReference>
<protein>
    <submittedName>
        <fullName evidence="3">Polysaccharide deacetylase</fullName>
    </submittedName>
</protein>
<dbReference type="SUPFAM" id="SSF88713">
    <property type="entry name" value="Glycoside hydrolase/deacetylase"/>
    <property type="match status" value="1"/>
</dbReference>
<dbReference type="AlphaFoldDB" id="A0A5C4WTP5"/>
<accession>A0A5C4WTP5</accession>
<comment type="caution">
    <text evidence="3">The sequence shown here is derived from an EMBL/GenBank/DDBJ whole genome shotgun (WGS) entry which is preliminary data.</text>
</comment>
<name>A0A5C4WTP5_9MICO</name>
<feature type="compositionally biased region" description="Polar residues" evidence="1">
    <location>
        <begin position="1"/>
        <end position="14"/>
    </location>
</feature>
<feature type="domain" description="NodB homology" evidence="2">
    <location>
        <begin position="71"/>
        <end position="314"/>
    </location>
</feature>